<dbReference type="GO" id="GO:0005975">
    <property type="term" value="P:carbohydrate metabolic process"/>
    <property type="evidence" value="ECO:0007669"/>
    <property type="project" value="InterPro"/>
</dbReference>
<dbReference type="EC" id="3.2.1.23" evidence="3"/>
<protein>
    <submittedName>
        <fullName evidence="3">Beta-galactosidase</fullName>
        <ecNumber evidence="3">3.2.1.23</ecNumber>
    </submittedName>
</protein>
<keyword evidence="3" id="KW-0326">Glycosidase</keyword>
<dbReference type="Proteomes" id="UP001463665">
    <property type="component" value="Chromosome"/>
</dbReference>
<keyword evidence="4" id="KW-1185">Reference proteome</keyword>
<name>A0AAU6WMG1_9FLAO</name>
<dbReference type="InterPro" id="IPR001944">
    <property type="entry name" value="Glycoside_Hdrlase_35"/>
</dbReference>
<dbReference type="EMBL" id="CP154834">
    <property type="protein sequence ID" value="XAO73984.1"/>
    <property type="molecule type" value="Genomic_DNA"/>
</dbReference>
<reference evidence="3 4" key="1">
    <citation type="submission" date="2024-04" db="EMBL/GenBank/DDBJ databases">
        <title>Genome sequencing and assembly of rice foliar adapted Chryseobacterium endophyticum OsEnb-ALM-A6.</title>
        <authorList>
            <person name="Kumar S."/>
            <person name="Javed M."/>
            <person name="Chouhan V."/>
            <person name="Charishma K."/>
            <person name="Patel A."/>
            <person name="Kumar M."/>
            <person name="Sahu K.P."/>
            <person name="Kumar A."/>
        </authorList>
    </citation>
    <scope>NUCLEOTIDE SEQUENCE [LARGE SCALE GENOMIC DNA]</scope>
    <source>
        <strain evidence="3 4">OsEnb-ALM-A6</strain>
    </source>
</reference>
<dbReference type="SUPFAM" id="SSF51445">
    <property type="entry name" value="(Trans)glycosidases"/>
    <property type="match status" value="1"/>
</dbReference>
<dbReference type="PRINTS" id="PR00742">
    <property type="entry name" value="GLHYDRLASE35"/>
</dbReference>
<dbReference type="GO" id="GO:0004565">
    <property type="term" value="F:beta-galactosidase activity"/>
    <property type="evidence" value="ECO:0007669"/>
    <property type="project" value="UniProtKB-EC"/>
</dbReference>
<dbReference type="Gene3D" id="3.20.20.80">
    <property type="entry name" value="Glycosidases"/>
    <property type="match status" value="1"/>
</dbReference>
<proteinExistence type="inferred from homology"/>
<dbReference type="InterPro" id="IPR031330">
    <property type="entry name" value="Gly_Hdrlase_35_cat"/>
</dbReference>
<dbReference type="Pfam" id="PF01301">
    <property type="entry name" value="Glyco_hydro_35"/>
    <property type="match status" value="1"/>
</dbReference>
<dbReference type="PANTHER" id="PTHR23421">
    <property type="entry name" value="BETA-GALACTOSIDASE RELATED"/>
    <property type="match status" value="1"/>
</dbReference>
<organism evidence="3 4">
    <name type="scientific">Chryseobacterium endophyticum</name>
    <dbReference type="NCBI Taxonomy" id="1854762"/>
    <lineage>
        <taxon>Bacteria</taxon>
        <taxon>Pseudomonadati</taxon>
        <taxon>Bacteroidota</taxon>
        <taxon>Flavobacteriia</taxon>
        <taxon>Flavobacteriales</taxon>
        <taxon>Weeksellaceae</taxon>
        <taxon>Chryseobacterium group</taxon>
        <taxon>Chryseobacterium</taxon>
    </lineage>
</organism>
<keyword evidence="3" id="KW-0378">Hydrolase</keyword>
<evidence type="ECO:0000259" key="2">
    <source>
        <dbReference type="Pfam" id="PF01301"/>
    </source>
</evidence>
<sequence length="148" mass="17166">MNIFLCIQVSAQQAAGAQDFRAGKGHFELNGKPFLIRAAELHYPRIPKKYWEERIQLCKAMGMNTICIYIFWNLHEQKENQYDFTGQNDVAEFVRLVQKNGMFCIVRPGPYVCAEWDMGGLPWWLLKKKDLQVRTGKDAVYMSGLKNT</sequence>
<comment type="similarity">
    <text evidence="1">Belongs to the glycosyl hydrolase 35 family.</text>
</comment>
<dbReference type="InterPro" id="IPR017853">
    <property type="entry name" value="GH"/>
</dbReference>
<evidence type="ECO:0000313" key="3">
    <source>
        <dbReference type="EMBL" id="XAO73984.1"/>
    </source>
</evidence>
<gene>
    <name evidence="3" type="ORF">AAFP95_20275</name>
</gene>
<accession>A0AAU6WMG1</accession>
<evidence type="ECO:0000256" key="1">
    <source>
        <dbReference type="ARBA" id="ARBA00009809"/>
    </source>
</evidence>
<dbReference type="RefSeq" id="WP_345766284.1">
    <property type="nucleotide sequence ID" value="NZ_CP154834.1"/>
</dbReference>
<evidence type="ECO:0000313" key="4">
    <source>
        <dbReference type="Proteomes" id="UP001463665"/>
    </source>
</evidence>
<dbReference type="AlphaFoldDB" id="A0AAU6WMG1"/>
<feature type="domain" description="Glycoside hydrolase 35 catalytic" evidence="2">
    <location>
        <begin position="27"/>
        <end position="143"/>
    </location>
</feature>